<dbReference type="EMBL" id="CP069620">
    <property type="protein sequence ID" value="UZH54052.1"/>
    <property type="molecule type" value="Genomic_DNA"/>
</dbReference>
<accession>A0ABY6NMF7</accession>
<dbReference type="RefSeq" id="WP_265162353.1">
    <property type="nucleotide sequence ID" value="NZ_CP069620.1"/>
</dbReference>
<gene>
    <name evidence="1" type="ORF">JRG66_08530</name>
</gene>
<evidence type="ECO:0000313" key="2">
    <source>
        <dbReference type="Proteomes" id="UP001163981"/>
    </source>
</evidence>
<evidence type="ECO:0008006" key="3">
    <source>
        <dbReference type="Google" id="ProtNLM"/>
    </source>
</evidence>
<keyword evidence="2" id="KW-1185">Reference proteome</keyword>
<organism evidence="1 2">
    <name type="scientific">Salinimicrobium tongyeongense</name>
    <dbReference type="NCBI Taxonomy" id="2809707"/>
    <lineage>
        <taxon>Bacteria</taxon>
        <taxon>Pseudomonadati</taxon>
        <taxon>Bacteroidota</taxon>
        <taxon>Flavobacteriia</taxon>
        <taxon>Flavobacteriales</taxon>
        <taxon>Flavobacteriaceae</taxon>
        <taxon>Salinimicrobium</taxon>
    </lineage>
</organism>
<evidence type="ECO:0000313" key="1">
    <source>
        <dbReference type="EMBL" id="UZH54052.1"/>
    </source>
</evidence>
<dbReference type="PROSITE" id="PS51257">
    <property type="entry name" value="PROKAR_LIPOPROTEIN"/>
    <property type="match status" value="1"/>
</dbReference>
<sequence>MVIARNPILIAFISIFIFSCGKSEGPPVDSAFPLQEEASVTAYTVRLPGSDPETQAIILSQTVYAATREDNAVGAVILVPQDEEIAFTAMHRVTHMPVNAPMLYLDGNGQISDATFEELKRLKPDGVMPDGRNQVYAVNVPTAEVERIRKELNYKVRTFNEEDPILLAELLDRWQAALKSDHPDEVLISAIDHEDGIKHGMGAMGWNAHMGKGFAWVYKDSIPAATKEILKRRFGDHGAYMYVTGNSNVVSDKVVKELGRYGLVRRIAGPTVFASSTVNAGYKDYGRNFGWGWDWVARDFGWGIAQAGHNYIFSNAENVLGTIPAAVLGHMGKHGPILLVEEDNMPGAVKSYLEMVKPFPTNPQETILNFGWIIGDDQILTRDLQMQIDSYLSPFPLRERQVVVTDSTNLNLEQ</sequence>
<reference evidence="1" key="1">
    <citation type="submission" date="2021-02" db="EMBL/GenBank/DDBJ databases">
        <title>Salinimicrobium sp. nov. isolated from seawater in Tongyeong, Republic of Korea.</title>
        <authorList>
            <person name="Lee S.-J."/>
        </authorList>
    </citation>
    <scope>NUCLEOTIDE SEQUENCE</scope>
    <source>
        <strain evidence="1">HN-2-9-2</strain>
    </source>
</reference>
<protein>
    <recommendedName>
        <fullName evidence="3">Gingipain domain-containing protein</fullName>
    </recommendedName>
</protein>
<dbReference type="Proteomes" id="UP001163981">
    <property type="component" value="Chromosome"/>
</dbReference>
<proteinExistence type="predicted"/>
<name>A0ABY6NMF7_9FLAO</name>